<gene>
    <name evidence="1" type="ORF">pipiens_000415</name>
</gene>
<dbReference type="AlphaFoldDB" id="A0ABD1CZB8"/>
<dbReference type="InterPro" id="IPR035892">
    <property type="entry name" value="C2_domain_sf"/>
</dbReference>
<comment type="caution">
    <text evidence="1">The sequence shown here is derived from an EMBL/GenBank/DDBJ whole genome shotgun (WGS) entry which is preliminary data.</text>
</comment>
<accession>A0ABD1CZB8</accession>
<sequence>MTIFHEGPITDVFVANMTIPFDDLVTRNENDQQDFWIDLEPQGRVHVKIDLRWSQEANNMAAQQQQQQQLQNSCRRTGVKDQPFLNRRRGAMRRRVHQVSLSEYF</sequence>
<dbReference type="EMBL" id="JBEHCU010008464">
    <property type="protein sequence ID" value="KAL1382817.1"/>
    <property type="molecule type" value="Genomic_DNA"/>
</dbReference>
<name>A0ABD1CZB8_CULPP</name>
<feature type="non-terminal residue" evidence="1">
    <location>
        <position position="105"/>
    </location>
</feature>
<organism evidence="1 2">
    <name type="scientific">Culex pipiens pipiens</name>
    <name type="common">Northern house mosquito</name>
    <dbReference type="NCBI Taxonomy" id="38569"/>
    <lineage>
        <taxon>Eukaryota</taxon>
        <taxon>Metazoa</taxon>
        <taxon>Ecdysozoa</taxon>
        <taxon>Arthropoda</taxon>
        <taxon>Hexapoda</taxon>
        <taxon>Insecta</taxon>
        <taxon>Pterygota</taxon>
        <taxon>Neoptera</taxon>
        <taxon>Endopterygota</taxon>
        <taxon>Diptera</taxon>
        <taxon>Nematocera</taxon>
        <taxon>Culicoidea</taxon>
        <taxon>Culicidae</taxon>
        <taxon>Culicinae</taxon>
        <taxon>Culicini</taxon>
        <taxon>Culex</taxon>
        <taxon>Culex</taxon>
    </lineage>
</organism>
<evidence type="ECO:0000313" key="2">
    <source>
        <dbReference type="Proteomes" id="UP001562425"/>
    </source>
</evidence>
<dbReference type="Proteomes" id="UP001562425">
    <property type="component" value="Unassembled WGS sequence"/>
</dbReference>
<keyword evidence="2" id="KW-1185">Reference proteome</keyword>
<reference evidence="1 2" key="1">
    <citation type="submission" date="2024-05" db="EMBL/GenBank/DDBJ databases">
        <title>Culex pipiens pipiens assembly and annotation.</title>
        <authorList>
            <person name="Alout H."/>
            <person name="Durand T."/>
        </authorList>
    </citation>
    <scope>NUCLEOTIDE SEQUENCE [LARGE SCALE GENOMIC DNA]</scope>
    <source>
        <strain evidence="1">HA-2024</strain>
        <tissue evidence="1">Whole body</tissue>
    </source>
</reference>
<evidence type="ECO:0000313" key="1">
    <source>
        <dbReference type="EMBL" id="KAL1382817.1"/>
    </source>
</evidence>
<dbReference type="Gene3D" id="2.60.40.150">
    <property type="entry name" value="C2 domain"/>
    <property type="match status" value="1"/>
</dbReference>
<protein>
    <submittedName>
        <fullName evidence="1">Uncharacterized protein</fullName>
    </submittedName>
</protein>
<dbReference type="SUPFAM" id="SSF49562">
    <property type="entry name" value="C2 domain (Calcium/lipid-binding domain, CaLB)"/>
    <property type="match status" value="1"/>
</dbReference>
<proteinExistence type="predicted"/>